<dbReference type="EMBL" id="NKQK01000008">
    <property type="protein sequence ID" value="PSS23696.1"/>
    <property type="molecule type" value="Genomic_DNA"/>
</dbReference>
<protein>
    <submittedName>
        <fullName evidence="4">Protein PTST like</fullName>
    </submittedName>
</protein>
<name>A0A2R6R832_ACTCC</name>
<sequence length="448" mass="49608">MAALLSHLPTFFSLSSHKPFPLPIPSALLSTQITVSSAAATTPTISACSIKKSRSVIDTNPISSSIKNSRASRKVKSNVDLCNDIRHFVSAVGLPEGHVPSLKELSQHGRQDLANIVRRRGYKLMKELLATSPMSDRNGSDTEEGISAKRDMNDECEYESTGQDEKVADVDTVVFSSKSSTDSSLQEKVAKFIQNGELDEIEDDGKGLVEVLNVTKESSSLGEENSEPVLLHRSGTAMVMNKSISSSKKVVLPASGNITPRDDYLSSEGPLNADCDGELDVETRKRENQIEVDRLQFMLHQKELELSRLKEQIEKEKLALSLLQTKAETEISKAQKLVSEKDAELQAAEESLSELKEVQIQYWGDGETIEVAGSFNGWHHRIMMDPQPASSILDPIGSRKSRLWTTVLWLYPGTYEIKFVVDGHWRIDPQRESVARGSIQNNILCVDR</sequence>
<dbReference type="Pfam" id="PF16561">
    <property type="entry name" value="AMPK1_CBM"/>
    <property type="match status" value="1"/>
</dbReference>
<dbReference type="SUPFAM" id="SSF81296">
    <property type="entry name" value="E set domains"/>
    <property type="match status" value="1"/>
</dbReference>
<organism evidence="4 5">
    <name type="scientific">Actinidia chinensis var. chinensis</name>
    <name type="common">Chinese soft-hair kiwi</name>
    <dbReference type="NCBI Taxonomy" id="1590841"/>
    <lineage>
        <taxon>Eukaryota</taxon>
        <taxon>Viridiplantae</taxon>
        <taxon>Streptophyta</taxon>
        <taxon>Embryophyta</taxon>
        <taxon>Tracheophyta</taxon>
        <taxon>Spermatophyta</taxon>
        <taxon>Magnoliopsida</taxon>
        <taxon>eudicotyledons</taxon>
        <taxon>Gunneridae</taxon>
        <taxon>Pentapetalae</taxon>
        <taxon>asterids</taxon>
        <taxon>Ericales</taxon>
        <taxon>Actinidiaceae</taxon>
        <taxon>Actinidia</taxon>
    </lineage>
</organism>
<keyword evidence="1" id="KW-0175">Coiled coil</keyword>
<evidence type="ECO:0000259" key="3">
    <source>
        <dbReference type="Pfam" id="PF16561"/>
    </source>
</evidence>
<proteinExistence type="predicted"/>
<dbReference type="AlphaFoldDB" id="A0A2R6R832"/>
<dbReference type="InterPro" id="IPR014756">
    <property type="entry name" value="Ig_E-set"/>
</dbReference>
<dbReference type="Gene3D" id="2.60.40.10">
    <property type="entry name" value="Immunoglobulins"/>
    <property type="match status" value="1"/>
</dbReference>
<gene>
    <name evidence="4" type="ORF">CEY00_Acc08520</name>
</gene>
<dbReference type="InParanoid" id="A0A2R6R832"/>
<accession>A0A2R6R832</accession>
<reference evidence="5" key="2">
    <citation type="journal article" date="2018" name="BMC Genomics">
        <title>A manually annotated Actinidia chinensis var. chinensis (kiwifruit) genome highlights the challenges associated with draft genomes and gene prediction in plants.</title>
        <authorList>
            <person name="Pilkington S.M."/>
            <person name="Crowhurst R."/>
            <person name="Hilario E."/>
            <person name="Nardozza S."/>
            <person name="Fraser L."/>
            <person name="Peng Y."/>
            <person name="Gunaseelan K."/>
            <person name="Simpson R."/>
            <person name="Tahir J."/>
            <person name="Deroles S.C."/>
            <person name="Templeton K."/>
            <person name="Luo Z."/>
            <person name="Davy M."/>
            <person name="Cheng C."/>
            <person name="McNeilage M."/>
            <person name="Scaglione D."/>
            <person name="Liu Y."/>
            <person name="Zhang Q."/>
            <person name="Datson P."/>
            <person name="De Silva N."/>
            <person name="Gardiner S.E."/>
            <person name="Bassett H."/>
            <person name="Chagne D."/>
            <person name="McCallum J."/>
            <person name="Dzierzon H."/>
            <person name="Deng C."/>
            <person name="Wang Y.Y."/>
            <person name="Barron L."/>
            <person name="Manako K."/>
            <person name="Bowen J."/>
            <person name="Foster T.M."/>
            <person name="Erridge Z.A."/>
            <person name="Tiffin H."/>
            <person name="Waite C.N."/>
            <person name="Davies K.M."/>
            <person name="Grierson E.P."/>
            <person name="Laing W.A."/>
            <person name="Kirk R."/>
            <person name="Chen X."/>
            <person name="Wood M."/>
            <person name="Montefiori M."/>
            <person name="Brummell D.A."/>
            <person name="Schwinn K.E."/>
            <person name="Catanach A."/>
            <person name="Fullerton C."/>
            <person name="Li D."/>
            <person name="Meiyalaghan S."/>
            <person name="Nieuwenhuizen N."/>
            <person name="Read N."/>
            <person name="Prakash R."/>
            <person name="Hunter D."/>
            <person name="Zhang H."/>
            <person name="McKenzie M."/>
            <person name="Knabel M."/>
            <person name="Harris A."/>
            <person name="Allan A.C."/>
            <person name="Gleave A."/>
            <person name="Chen A."/>
            <person name="Janssen B.J."/>
            <person name="Plunkett B."/>
            <person name="Ampomah-Dwamena C."/>
            <person name="Voogd C."/>
            <person name="Leif D."/>
            <person name="Lafferty D."/>
            <person name="Souleyre E.J.F."/>
            <person name="Varkonyi-Gasic E."/>
            <person name="Gambi F."/>
            <person name="Hanley J."/>
            <person name="Yao J.L."/>
            <person name="Cheung J."/>
            <person name="David K.M."/>
            <person name="Warren B."/>
            <person name="Marsh K."/>
            <person name="Snowden K.C."/>
            <person name="Lin-Wang K."/>
            <person name="Brian L."/>
            <person name="Martinez-Sanchez M."/>
            <person name="Wang M."/>
            <person name="Ileperuma N."/>
            <person name="Macnee N."/>
            <person name="Campin R."/>
            <person name="McAtee P."/>
            <person name="Drummond R.S.M."/>
            <person name="Espley R.V."/>
            <person name="Ireland H.S."/>
            <person name="Wu R."/>
            <person name="Atkinson R.G."/>
            <person name="Karunairetnam S."/>
            <person name="Bulley S."/>
            <person name="Chunkath S."/>
            <person name="Hanley Z."/>
            <person name="Storey R."/>
            <person name="Thrimawithana A.H."/>
            <person name="Thomson S."/>
            <person name="David C."/>
            <person name="Testolin R."/>
            <person name="Huang H."/>
            <person name="Hellens R.P."/>
            <person name="Schaffer R.J."/>
        </authorList>
    </citation>
    <scope>NUCLEOTIDE SEQUENCE [LARGE SCALE GENOMIC DNA]</scope>
    <source>
        <strain evidence="5">cv. Red5</strain>
    </source>
</reference>
<feature type="region of interest" description="Disordered" evidence="2">
    <location>
        <begin position="133"/>
        <end position="154"/>
    </location>
</feature>
<evidence type="ECO:0000313" key="4">
    <source>
        <dbReference type="EMBL" id="PSS23696.1"/>
    </source>
</evidence>
<evidence type="ECO:0000256" key="1">
    <source>
        <dbReference type="SAM" id="Coils"/>
    </source>
</evidence>
<dbReference type="OrthoDB" id="531008at2759"/>
<feature type="coiled-coil region" evidence="1">
    <location>
        <begin position="292"/>
        <end position="358"/>
    </location>
</feature>
<dbReference type="PANTHER" id="PTHR47434">
    <property type="entry name" value="PROTEIN PTST HOMOLOG 3, CHLOROPLASTIC"/>
    <property type="match status" value="1"/>
</dbReference>
<dbReference type="OMA" id="GWHHPIK"/>
<dbReference type="InterPro" id="IPR013783">
    <property type="entry name" value="Ig-like_fold"/>
</dbReference>
<dbReference type="GO" id="GO:0009507">
    <property type="term" value="C:chloroplast"/>
    <property type="evidence" value="ECO:0007669"/>
    <property type="project" value="UniProtKB-ARBA"/>
</dbReference>
<dbReference type="FunCoup" id="A0A2R6R832">
    <property type="interactions" value="1994"/>
</dbReference>
<dbReference type="Proteomes" id="UP000241394">
    <property type="component" value="Chromosome LG8"/>
</dbReference>
<evidence type="ECO:0000313" key="5">
    <source>
        <dbReference type="Proteomes" id="UP000241394"/>
    </source>
</evidence>
<reference evidence="4 5" key="1">
    <citation type="submission" date="2017-07" db="EMBL/GenBank/DDBJ databases">
        <title>An improved, manually edited Actinidia chinensis var. chinensis (kiwifruit) genome highlights the challenges associated with draft genomes and gene prediction in plants.</title>
        <authorList>
            <person name="Pilkington S."/>
            <person name="Crowhurst R."/>
            <person name="Hilario E."/>
            <person name="Nardozza S."/>
            <person name="Fraser L."/>
            <person name="Peng Y."/>
            <person name="Gunaseelan K."/>
            <person name="Simpson R."/>
            <person name="Tahir J."/>
            <person name="Deroles S."/>
            <person name="Templeton K."/>
            <person name="Luo Z."/>
            <person name="Davy M."/>
            <person name="Cheng C."/>
            <person name="Mcneilage M."/>
            <person name="Scaglione D."/>
            <person name="Liu Y."/>
            <person name="Zhang Q."/>
            <person name="Datson P."/>
            <person name="De Silva N."/>
            <person name="Gardiner S."/>
            <person name="Bassett H."/>
            <person name="Chagne D."/>
            <person name="Mccallum J."/>
            <person name="Dzierzon H."/>
            <person name="Deng C."/>
            <person name="Wang Y.-Y."/>
            <person name="Barron N."/>
            <person name="Manako K."/>
            <person name="Bowen J."/>
            <person name="Foster T."/>
            <person name="Erridge Z."/>
            <person name="Tiffin H."/>
            <person name="Waite C."/>
            <person name="Davies K."/>
            <person name="Grierson E."/>
            <person name="Laing W."/>
            <person name="Kirk R."/>
            <person name="Chen X."/>
            <person name="Wood M."/>
            <person name="Montefiori M."/>
            <person name="Brummell D."/>
            <person name="Schwinn K."/>
            <person name="Catanach A."/>
            <person name="Fullerton C."/>
            <person name="Li D."/>
            <person name="Meiyalaghan S."/>
            <person name="Nieuwenhuizen N."/>
            <person name="Read N."/>
            <person name="Prakash R."/>
            <person name="Hunter D."/>
            <person name="Zhang H."/>
            <person name="Mckenzie M."/>
            <person name="Knabel M."/>
            <person name="Harris A."/>
            <person name="Allan A."/>
            <person name="Chen A."/>
            <person name="Janssen B."/>
            <person name="Plunkett B."/>
            <person name="Dwamena C."/>
            <person name="Voogd C."/>
            <person name="Leif D."/>
            <person name="Lafferty D."/>
            <person name="Souleyre E."/>
            <person name="Varkonyi-Gasic E."/>
            <person name="Gambi F."/>
            <person name="Hanley J."/>
            <person name="Yao J.-L."/>
            <person name="Cheung J."/>
            <person name="David K."/>
            <person name="Warren B."/>
            <person name="Marsh K."/>
            <person name="Snowden K."/>
            <person name="Lin-Wang K."/>
            <person name="Brian L."/>
            <person name="Martinez-Sanchez M."/>
            <person name="Wang M."/>
            <person name="Ileperuma N."/>
            <person name="Macnee N."/>
            <person name="Campin R."/>
            <person name="Mcatee P."/>
            <person name="Drummond R."/>
            <person name="Espley R."/>
            <person name="Ireland H."/>
            <person name="Wu R."/>
            <person name="Atkinson R."/>
            <person name="Karunairetnam S."/>
            <person name="Bulley S."/>
            <person name="Chunkath S."/>
            <person name="Hanley Z."/>
            <person name="Storey R."/>
            <person name="Thrimawithana A."/>
            <person name="Thomson S."/>
            <person name="David C."/>
            <person name="Testolin R."/>
        </authorList>
    </citation>
    <scope>NUCLEOTIDE SEQUENCE [LARGE SCALE GENOMIC DNA]</scope>
    <source>
        <strain evidence="5">cv. Red5</strain>
        <tissue evidence="4">Young leaf</tissue>
    </source>
</reference>
<keyword evidence="5" id="KW-1185">Reference proteome</keyword>
<comment type="caution">
    <text evidence="4">The sequence shown here is derived from an EMBL/GenBank/DDBJ whole genome shotgun (WGS) entry which is preliminary data.</text>
</comment>
<dbReference type="CDD" id="cd02859">
    <property type="entry name" value="E_set_AMPKbeta_like_N"/>
    <property type="match status" value="1"/>
</dbReference>
<dbReference type="Gramene" id="PSS23696">
    <property type="protein sequence ID" value="PSS23696"/>
    <property type="gene ID" value="CEY00_Acc08520"/>
</dbReference>
<feature type="domain" description="AMP-activated protein kinase glycogen-binding" evidence="3">
    <location>
        <begin position="358"/>
        <end position="436"/>
    </location>
</feature>
<evidence type="ECO:0000256" key="2">
    <source>
        <dbReference type="SAM" id="MobiDB-lite"/>
    </source>
</evidence>
<dbReference type="InterPro" id="IPR032640">
    <property type="entry name" value="AMPK1_CBM"/>
</dbReference>
<dbReference type="PANTHER" id="PTHR47434:SF2">
    <property type="entry name" value="PROTEIN PTST HOMOLOG 3, CHLOROPLASTIC"/>
    <property type="match status" value="1"/>
</dbReference>